<dbReference type="InterPro" id="IPR024370">
    <property type="entry name" value="PBP_domain"/>
</dbReference>
<gene>
    <name evidence="3" type="ORF">PCS_02297</name>
</gene>
<evidence type="ECO:0000259" key="2">
    <source>
        <dbReference type="Pfam" id="PF12849"/>
    </source>
</evidence>
<feature type="chain" id="PRO_5004069468" evidence="1">
    <location>
        <begin position="29"/>
        <end position="278"/>
    </location>
</feature>
<dbReference type="OrthoDB" id="186379at2"/>
<dbReference type="InterPro" id="IPR052738">
    <property type="entry name" value="ABC-Tungstate_binding"/>
</dbReference>
<protein>
    <submittedName>
        <fullName evidence="3">ABC-type tungstate transport system, permease component</fullName>
    </submittedName>
</protein>
<name>M5PR62_DESAF</name>
<dbReference type="Gene3D" id="3.40.190.10">
    <property type="entry name" value="Periplasmic binding protein-like II"/>
    <property type="match status" value="2"/>
</dbReference>
<sequence>MKKTLRILPLSLTLTLAAALMLAAPLMAAETLMMATTTSTDDTGLLDYLAPKFTEDTGIELRWTATGTGKALKLGETCDVDVLLVHAPSAEKKFVEQGFGDTRTEVMYNDFVIMGPKSDPAKVKGKSVAEALAAIRKNGATFVSRGDNSGTHKAELALWDKVGGGTPDKEKWYVSTGQGMLQSIAVATEKNGYVMADRGTFIKYEADNKGNPPLVVLVEGDKVLFNQYSVITLSQKNCPNAKHELAKKYSDWMASKKTQKLIGDFKLMGKQLFTPNAK</sequence>
<evidence type="ECO:0000313" key="3">
    <source>
        <dbReference type="EMBL" id="EMG36877.1"/>
    </source>
</evidence>
<accession>M5PR62</accession>
<evidence type="ECO:0000256" key="1">
    <source>
        <dbReference type="SAM" id="SignalP"/>
    </source>
</evidence>
<comment type="caution">
    <text evidence="3">The sequence shown here is derived from an EMBL/GenBank/DDBJ whole genome shotgun (WGS) entry which is preliminary data.</text>
</comment>
<dbReference type="Pfam" id="PF12849">
    <property type="entry name" value="PBP_like_2"/>
    <property type="match status" value="1"/>
</dbReference>
<dbReference type="EMBL" id="AOSV01000025">
    <property type="protein sequence ID" value="EMG36877.1"/>
    <property type="molecule type" value="Genomic_DNA"/>
</dbReference>
<dbReference type="AlphaFoldDB" id="M5PR62"/>
<feature type="domain" description="PBP" evidence="2">
    <location>
        <begin position="33"/>
        <end position="256"/>
    </location>
</feature>
<reference evidence="3 4" key="1">
    <citation type="journal article" date="2013" name="Genome Announc.">
        <title>Draft Genome Sequence for Desulfovibrio africanus Strain PCS.</title>
        <authorList>
            <person name="Brown S.D."/>
            <person name="Utturkar S.M."/>
            <person name="Arkin A.P."/>
            <person name="Deutschbauer A.M."/>
            <person name="Elias D.A."/>
            <person name="Hazen T.C."/>
            <person name="Chakraborty R."/>
        </authorList>
    </citation>
    <scope>NUCLEOTIDE SEQUENCE [LARGE SCALE GENOMIC DNA]</scope>
    <source>
        <strain evidence="3 4">PCS</strain>
    </source>
</reference>
<feature type="signal peptide" evidence="1">
    <location>
        <begin position="1"/>
        <end position="28"/>
    </location>
</feature>
<keyword evidence="1" id="KW-0732">Signal</keyword>
<dbReference type="PANTHER" id="PTHR37945">
    <property type="entry name" value="EXTRACELLULAR TUNGSTATE BINDING PROTEIN"/>
    <property type="match status" value="1"/>
</dbReference>
<dbReference type="RefSeq" id="WP_005987278.1">
    <property type="nucleotide sequence ID" value="NZ_AOSV01000025.1"/>
</dbReference>
<dbReference type="PATRIC" id="fig|1262666.3.peg.2334"/>
<evidence type="ECO:0000313" key="4">
    <source>
        <dbReference type="Proteomes" id="UP000011922"/>
    </source>
</evidence>
<proteinExistence type="predicted"/>
<dbReference type="SUPFAM" id="SSF53850">
    <property type="entry name" value="Periplasmic binding protein-like II"/>
    <property type="match status" value="1"/>
</dbReference>
<dbReference type="Proteomes" id="UP000011922">
    <property type="component" value="Unassembled WGS sequence"/>
</dbReference>
<organism evidence="3 4">
    <name type="scientific">Desulfocurvibacter africanus PCS</name>
    <dbReference type="NCBI Taxonomy" id="1262666"/>
    <lineage>
        <taxon>Bacteria</taxon>
        <taxon>Pseudomonadati</taxon>
        <taxon>Thermodesulfobacteriota</taxon>
        <taxon>Desulfovibrionia</taxon>
        <taxon>Desulfovibrionales</taxon>
        <taxon>Desulfovibrionaceae</taxon>
        <taxon>Desulfocurvibacter</taxon>
    </lineage>
</organism>
<dbReference type="PANTHER" id="PTHR37945:SF1">
    <property type="entry name" value="EXTRACELLULAR TUNGSTATE BINDING PROTEIN"/>
    <property type="match status" value="1"/>
</dbReference>